<gene>
    <name evidence="1" type="ORF">I7I53_12054</name>
</gene>
<accession>A0A8A1LX25</accession>
<name>A0A8A1LX25_AJEC8</name>
<proteinExistence type="predicted"/>
<dbReference type="AlphaFoldDB" id="A0A8A1LX25"/>
<sequence>MKTLKLSVAIQTTSPCLDYQLERIQSVTMSCIMRKECRHFFAESLWNLEQQPLVPFTPITTISTSFNLKNFSLKLAALVWRKMESCHAYEANRH</sequence>
<dbReference type="Proteomes" id="UP000663419">
    <property type="component" value="Chromosome 6"/>
</dbReference>
<evidence type="ECO:0000313" key="2">
    <source>
        <dbReference type="Proteomes" id="UP000663419"/>
    </source>
</evidence>
<dbReference type="EMBL" id="CP069107">
    <property type="protein sequence ID" value="QSS57770.1"/>
    <property type="molecule type" value="Genomic_DNA"/>
</dbReference>
<reference evidence="1" key="1">
    <citation type="submission" date="2021-01" db="EMBL/GenBank/DDBJ databases">
        <title>Chromosome-level genome assembly of a human fungal pathogen reveals clustering of transcriptionally co-regulated genes.</title>
        <authorList>
            <person name="Voorhies M."/>
            <person name="Cohen S."/>
            <person name="Shea T.P."/>
            <person name="Petrus S."/>
            <person name="Munoz J.F."/>
            <person name="Poplawski S."/>
            <person name="Goldman W.E."/>
            <person name="Michael T."/>
            <person name="Cuomo C.A."/>
            <person name="Sil A."/>
            <person name="Beyhan S."/>
        </authorList>
    </citation>
    <scope>NUCLEOTIDE SEQUENCE</scope>
    <source>
        <strain evidence="1">H88</strain>
    </source>
</reference>
<protein>
    <submittedName>
        <fullName evidence="1">Uncharacterized protein</fullName>
    </submittedName>
</protein>
<dbReference type="VEuPathDB" id="FungiDB:I7I53_12054"/>
<organism evidence="1 2">
    <name type="scientific">Ajellomyces capsulatus (strain H88)</name>
    <name type="common">Darling's disease fungus</name>
    <name type="synonym">Histoplasma capsulatum</name>
    <dbReference type="NCBI Taxonomy" id="544711"/>
    <lineage>
        <taxon>Eukaryota</taxon>
        <taxon>Fungi</taxon>
        <taxon>Dikarya</taxon>
        <taxon>Ascomycota</taxon>
        <taxon>Pezizomycotina</taxon>
        <taxon>Eurotiomycetes</taxon>
        <taxon>Eurotiomycetidae</taxon>
        <taxon>Onygenales</taxon>
        <taxon>Ajellomycetaceae</taxon>
        <taxon>Histoplasma</taxon>
    </lineage>
</organism>
<evidence type="ECO:0000313" key="1">
    <source>
        <dbReference type="EMBL" id="QSS57770.1"/>
    </source>
</evidence>